<evidence type="ECO:0000313" key="1">
    <source>
        <dbReference type="EMBL" id="RNA14110.1"/>
    </source>
</evidence>
<reference evidence="1 2" key="1">
    <citation type="journal article" date="2018" name="Sci. Rep.">
        <title>Genomic signatures of local adaptation to the degree of environmental predictability in rotifers.</title>
        <authorList>
            <person name="Franch-Gras L."/>
            <person name="Hahn C."/>
            <person name="Garcia-Roger E.M."/>
            <person name="Carmona M.J."/>
            <person name="Serra M."/>
            <person name="Gomez A."/>
        </authorList>
    </citation>
    <scope>NUCLEOTIDE SEQUENCE [LARGE SCALE GENOMIC DNA]</scope>
    <source>
        <strain evidence="1">HYR1</strain>
    </source>
</reference>
<dbReference type="EMBL" id="REGN01005255">
    <property type="protein sequence ID" value="RNA14110.1"/>
    <property type="molecule type" value="Genomic_DNA"/>
</dbReference>
<proteinExistence type="predicted"/>
<dbReference type="AlphaFoldDB" id="A0A3M7QRY8"/>
<comment type="caution">
    <text evidence="1">The sequence shown here is derived from an EMBL/GenBank/DDBJ whole genome shotgun (WGS) entry which is preliminary data.</text>
</comment>
<sequence length="119" mass="12911">MTSFPKGRALARGRGYLNYCGGFAGKVGPVINTYLSLVINIDRLGFKLYHPKQADVWYTVASEYQLGAVHGRSKRDVSIAAATESILFNEAAASILPTLLTDHPTGLHLYIDNMAVIGL</sequence>
<name>A0A3M7QRY8_BRAPC</name>
<dbReference type="Proteomes" id="UP000276133">
    <property type="component" value="Unassembled WGS sequence"/>
</dbReference>
<protein>
    <submittedName>
        <fullName evidence="1">Uncharacterized protein</fullName>
    </submittedName>
</protein>
<evidence type="ECO:0000313" key="2">
    <source>
        <dbReference type="Proteomes" id="UP000276133"/>
    </source>
</evidence>
<gene>
    <name evidence="1" type="ORF">BpHYR1_052515</name>
</gene>
<organism evidence="1 2">
    <name type="scientific">Brachionus plicatilis</name>
    <name type="common">Marine rotifer</name>
    <name type="synonym">Brachionus muelleri</name>
    <dbReference type="NCBI Taxonomy" id="10195"/>
    <lineage>
        <taxon>Eukaryota</taxon>
        <taxon>Metazoa</taxon>
        <taxon>Spiralia</taxon>
        <taxon>Gnathifera</taxon>
        <taxon>Rotifera</taxon>
        <taxon>Eurotatoria</taxon>
        <taxon>Monogononta</taxon>
        <taxon>Pseudotrocha</taxon>
        <taxon>Ploima</taxon>
        <taxon>Brachionidae</taxon>
        <taxon>Brachionus</taxon>
    </lineage>
</organism>
<keyword evidence="2" id="KW-1185">Reference proteome</keyword>
<accession>A0A3M7QRY8</accession>